<dbReference type="InterPro" id="IPR001789">
    <property type="entry name" value="Sig_transdc_resp-reg_receiver"/>
</dbReference>
<dbReference type="Gene3D" id="3.40.50.2300">
    <property type="match status" value="1"/>
</dbReference>
<evidence type="ECO:0000313" key="4">
    <source>
        <dbReference type="Proteomes" id="UP000000692"/>
    </source>
</evidence>
<organism evidence="3 4">
    <name type="scientific">Ketogulonicigenium vulgare (strain WSH-001)</name>
    <dbReference type="NCBI Taxonomy" id="759362"/>
    <lineage>
        <taxon>Bacteria</taxon>
        <taxon>Pseudomonadati</taxon>
        <taxon>Pseudomonadota</taxon>
        <taxon>Alphaproteobacteria</taxon>
        <taxon>Rhodobacterales</taxon>
        <taxon>Roseobacteraceae</taxon>
        <taxon>Ketogulonicigenium</taxon>
    </lineage>
</organism>
<dbReference type="OrthoDB" id="582170at2"/>
<dbReference type="RefSeq" id="WP_013368454.1">
    <property type="nucleotide sequence ID" value="NC_017386.1"/>
</dbReference>
<dbReference type="GO" id="GO:0000160">
    <property type="term" value="P:phosphorelay signal transduction system"/>
    <property type="evidence" value="ECO:0007669"/>
    <property type="project" value="InterPro"/>
</dbReference>
<name>F9YAX5_KETVW</name>
<evidence type="ECO:0000259" key="2">
    <source>
        <dbReference type="PROSITE" id="PS50110"/>
    </source>
</evidence>
<gene>
    <name evidence="3" type="ordered locus">KVU_PA0107</name>
</gene>
<keyword evidence="1" id="KW-0597">Phosphoprotein</keyword>
<reference evidence="3 4" key="1">
    <citation type="journal article" date="2011" name="J. Bacteriol.">
        <title>Complete genome sequence of the industrial strain Ketogulonicigenium vulgare WSH-001.</title>
        <authorList>
            <person name="Liu L."/>
            <person name="Li Y."/>
            <person name="Zhang J."/>
            <person name="Zhou Z."/>
            <person name="Liu J."/>
            <person name="Li X."/>
            <person name="Zhou J."/>
            <person name="Du G."/>
            <person name="Wang L."/>
            <person name="Chen J."/>
        </authorList>
    </citation>
    <scope>NUCLEOTIDE SEQUENCE [LARGE SCALE GENOMIC DNA]</scope>
    <source>
        <strain evidence="3 4">WSH-001</strain>
        <plasmid evidence="4">pKVU_100</plasmid>
    </source>
</reference>
<dbReference type="AlphaFoldDB" id="F9YAX5"/>
<keyword evidence="3" id="KW-0614">Plasmid</keyword>
<keyword evidence="4" id="KW-1185">Reference proteome</keyword>
<dbReference type="PROSITE" id="PS50110">
    <property type="entry name" value="RESPONSE_REGULATORY"/>
    <property type="match status" value="1"/>
</dbReference>
<geneLocation type="plasmid" evidence="4">
    <name>pKVU_100</name>
</geneLocation>
<dbReference type="InterPro" id="IPR053866">
    <property type="entry name" value="PhyR_sigma2"/>
</dbReference>
<evidence type="ECO:0000313" key="3">
    <source>
        <dbReference type="EMBL" id="AEM42527.1"/>
    </source>
</evidence>
<accession>F9YAX5</accession>
<dbReference type="Pfam" id="PF22029">
    <property type="entry name" value="PhyR_sigma2"/>
    <property type="match status" value="1"/>
</dbReference>
<dbReference type="KEGG" id="kvl:KVU_PA0107"/>
<dbReference type="Gene3D" id="1.10.1740.10">
    <property type="match status" value="1"/>
</dbReference>
<sequence length="216" mass="24302">MAYLEQKFSAANDPSEGQSLGTFGHALSHKKAVRILVAEDDFMMSDQIVSDIEMTGNTVVGPFASIEAAAPFIAEAQAAILDIRLGRLNTFDLAMKLRMRRCPFLFYTSFSPRALPDALRTASLHNKPTSTLALLADLDLQNRDIPLKDKVFSLLPFLRMRARQLVYDQAAADRLVAATLEKSISQTAMLDEMNVTPFLFQKLEREFMRYGREYMI</sequence>
<protein>
    <submittedName>
        <fullName evidence="3">Response regulator receiver protein</fullName>
    </submittedName>
</protein>
<feature type="modified residue" description="4-aspartylphosphate" evidence="1">
    <location>
        <position position="82"/>
    </location>
</feature>
<feature type="domain" description="Response regulatory" evidence="2">
    <location>
        <begin position="34"/>
        <end position="142"/>
    </location>
</feature>
<dbReference type="SUPFAM" id="SSF52172">
    <property type="entry name" value="CheY-like"/>
    <property type="match status" value="1"/>
</dbReference>
<dbReference type="EMBL" id="CP002019">
    <property type="protein sequence ID" value="AEM42527.1"/>
    <property type="molecule type" value="Genomic_DNA"/>
</dbReference>
<dbReference type="HOGENOM" id="CLU_111080_0_0_5"/>
<evidence type="ECO:0000256" key="1">
    <source>
        <dbReference type="PROSITE-ProRule" id="PRU00169"/>
    </source>
</evidence>
<dbReference type="InterPro" id="IPR011006">
    <property type="entry name" value="CheY-like_superfamily"/>
</dbReference>
<proteinExistence type="predicted"/>
<dbReference type="Proteomes" id="UP000000692">
    <property type="component" value="Plasmid 1"/>
</dbReference>